<evidence type="ECO:0000256" key="16">
    <source>
        <dbReference type="ARBA" id="ARBA00032795"/>
    </source>
</evidence>
<dbReference type="Pfam" id="PF00361">
    <property type="entry name" value="Proton_antipo_M"/>
    <property type="match status" value="1"/>
</dbReference>
<evidence type="ECO:0000256" key="9">
    <source>
        <dbReference type="ARBA" id="ARBA00022967"/>
    </source>
</evidence>
<dbReference type="PANTHER" id="PTHR42829:SF2">
    <property type="entry name" value="NADH-UBIQUINONE OXIDOREDUCTASE CHAIN 5"/>
    <property type="match status" value="1"/>
</dbReference>
<feature type="transmembrane region" description="Helical" evidence="19">
    <location>
        <begin position="333"/>
        <end position="356"/>
    </location>
</feature>
<dbReference type="OrthoDB" id="9811798at2"/>
<evidence type="ECO:0000259" key="20">
    <source>
        <dbReference type="Pfam" id="PF00361"/>
    </source>
</evidence>
<evidence type="ECO:0000313" key="22">
    <source>
        <dbReference type="EMBL" id="POG09901.1"/>
    </source>
</evidence>
<dbReference type="Pfam" id="PF00662">
    <property type="entry name" value="Proton_antipo_N"/>
    <property type="match status" value="1"/>
</dbReference>
<keyword evidence="9" id="KW-1278">Translocase</keyword>
<dbReference type="InterPro" id="IPR018393">
    <property type="entry name" value="NADHpl_OxRdtase_5_subgr"/>
</dbReference>
<keyword evidence="7 18" id="KW-0812">Transmembrane</keyword>
<evidence type="ECO:0000256" key="7">
    <source>
        <dbReference type="ARBA" id="ARBA00022692"/>
    </source>
</evidence>
<dbReference type="InterPro" id="IPR001516">
    <property type="entry name" value="Proton_antipo_N"/>
</dbReference>
<name>A0A2S3X2T5_PSEPU</name>
<feature type="domain" description="NADH-Ubiquinone oxidoreductase (complex I) chain 5 N-terminal" evidence="21">
    <location>
        <begin position="69"/>
        <end position="119"/>
    </location>
</feature>
<keyword evidence="11" id="KW-0520">NAD</keyword>
<comment type="similarity">
    <text evidence="3">Belongs to the complex I subunit 5 family.</text>
</comment>
<keyword evidence="10 19" id="KW-1133">Transmembrane helix</keyword>
<evidence type="ECO:0000256" key="8">
    <source>
        <dbReference type="ARBA" id="ARBA00022719"/>
    </source>
</evidence>
<evidence type="ECO:0000259" key="21">
    <source>
        <dbReference type="Pfam" id="PF00662"/>
    </source>
</evidence>
<dbReference type="GO" id="GO:0003954">
    <property type="term" value="F:NADH dehydrogenase activity"/>
    <property type="evidence" value="ECO:0007669"/>
    <property type="project" value="TreeGrafter"/>
</dbReference>
<dbReference type="NCBIfam" id="TIGR01974">
    <property type="entry name" value="NDH_I_L"/>
    <property type="match status" value="1"/>
</dbReference>
<evidence type="ECO:0000256" key="17">
    <source>
        <dbReference type="ARBA" id="ARBA00047712"/>
    </source>
</evidence>
<comment type="catalytic activity">
    <reaction evidence="17">
        <text>a quinone + NADH + 5 H(+)(in) = a quinol + NAD(+) + 4 H(+)(out)</text>
        <dbReference type="Rhea" id="RHEA:57888"/>
        <dbReference type="ChEBI" id="CHEBI:15378"/>
        <dbReference type="ChEBI" id="CHEBI:24646"/>
        <dbReference type="ChEBI" id="CHEBI:57540"/>
        <dbReference type="ChEBI" id="CHEBI:57945"/>
        <dbReference type="ChEBI" id="CHEBI:132124"/>
    </reaction>
</comment>
<dbReference type="PRINTS" id="PR01434">
    <property type="entry name" value="NADHDHGNASE5"/>
</dbReference>
<evidence type="ECO:0000313" key="23">
    <source>
        <dbReference type="Proteomes" id="UP000237230"/>
    </source>
</evidence>
<evidence type="ECO:0000256" key="11">
    <source>
        <dbReference type="ARBA" id="ARBA00023027"/>
    </source>
</evidence>
<feature type="transmembrane region" description="Helical" evidence="19">
    <location>
        <begin position="309"/>
        <end position="327"/>
    </location>
</feature>
<sequence length="617" mass="66098">MNLLFLTFVFPLVGFLLLSFSRGRFSENLSALIGVGSVGLSAATAAYVIWQFNVAPPEGGAYSQLLWQWMSVDGFAPNFTLYLDGLSVTMLGVVTGVGFLIHLFASWYMRGEAGYSRFFSYTNLFIASMLFLILGDNLLFIYFGWEGVGLCSYLLIGFYYSNRNNGNAALKAFIVTRIGDVFMAIGLFILFAQLGTLNVQELLVLAPQKFQAGDTWMVLATLMLLGGAVGKSAQLPLQTWLADAMAGPTPVSALIHAATMVTAGVYLIARTNGLFLLAPDILHLVGVVGGVTLVLAGFAALVQTDIKRILAYSTMSQIGYMFLALGVGAWDAAIFHLMTHAFFKALLFLASGAVIVACHHEQNIFKMGGLWKKLPLAYASFVVGGAALAALPIVTVGFYSKDEILWEAFASGNTGLLYAGLVGAFMTSLYTFRLIFIAFHGEAKTEAHAGHGISHWLPLGVLIVLSTFVGAWITPPLAGVLPESAGHAGGEAKHALEITSGAIAIAGILLSALLFLGKRRFVSAVANSGIGRVLSAWWFAAWGFDWIYDKLFVKPYLLISHVLRKDPVDRSIGLIPRLARGGNVAMSKTETGQLRWYTASIAVGAVLVLGAVVVAAV</sequence>
<dbReference type="FunFam" id="1.20.5.2700:FF:000001">
    <property type="entry name" value="NADH-quinone oxidoreductase, L subunit"/>
    <property type="match status" value="1"/>
</dbReference>
<keyword evidence="12" id="KW-0830">Ubiquinone</keyword>
<dbReference type="InterPro" id="IPR003945">
    <property type="entry name" value="NU5C-like"/>
</dbReference>
<dbReference type="GO" id="GO:0048038">
    <property type="term" value="F:quinone binding"/>
    <property type="evidence" value="ECO:0007669"/>
    <property type="project" value="UniProtKB-KW"/>
</dbReference>
<keyword evidence="5" id="KW-1003">Cell membrane</keyword>
<feature type="transmembrane region" description="Helical" evidence="19">
    <location>
        <begin position="376"/>
        <end position="396"/>
    </location>
</feature>
<keyword evidence="6" id="KW-0997">Cell inner membrane</keyword>
<evidence type="ECO:0000256" key="5">
    <source>
        <dbReference type="ARBA" id="ARBA00022475"/>
    </source>
</evidence>
<evidence type="ECO:0000256" key="2">
    <source>
        <dbReference type="ARBA" id="ARBA00004429"/>
    </source>
</evidence>
<feature type="transmembrane region" description="Helical" evidence="19">
    <location>
        <begin position="115"/>
        <end position="134"/>
    </location>
</feature>
<evidence type="ECO:0000256" key="4">
    <source>
        <dbReference type="ARBA" id="ARBA00019904"/>
    </source>
</evidence>
<dbReference type="NCBIfam" id="NF005141">
    <property type="entry name" value="PRK06590.1"/>
    <property type="match status" value="1"/>
</dbReference>
<comment type="caution">
    <text evidence="22">The sequence shown here is derived from an EMBL/GenBank/DDBJ whole genome shotgun (WGS) entry which is preliminary data.</text>
</comment>
<feature type="transmembrane region" description="Helical" evidence="19">
    <location>
        <begin position="281"/>
        <end position="302"/>
    </location>
</feature>
<dbReference type="GO" id="GO:0015990">
    <property type="term" value="P:electron transport coupled proton transport"/>
    <property type="evidence" value="ECO:0007669"/>
    <property type="project" value="TreeGrafter"/>
</dbReference>
<evidence type="ECO:0000256" key="3">
    <source>
        <dbReference type="ARBA" id="ARBA00008200"/>
    </source>
</evidence>
<comment type="subunit">
    <text evidence="14">Composed of 13 different subunits. Subunits NuoA, H, J, K, L, M, N constitute the membrane sector of the complex.</text>
</comment>
<feature type="transmembrane region" description="Helical" evidence="19">
    <location>
        <begin position="33"/>
        <end position="53"/>
    </location>
</feature>
<evidence type="ECO:0000256" key="18">
    <source>
        <dbReference type="RuleBase" id="RU000320"/>
    </source>
</evidence>
<dbReference type="GO" id="GO:0042773">
    <property type="term" value="P:ATP synthesis coupled electron transport"/>
    <property type="evidence" value="ECO:0007669"/>
    <property type="project" value="InterPro"/>
</dbReference>
<dbReference type="RefSeq" id="WP_103446706.1">
    <property type="nucleotide sequence ID" value="NZ_MINH01000019.1"/>
</dbReference>
<evidence type="ECO:0000256" key="6">
    <source>
        <dbReference type="ARBA" id="ARBA00022519"/>
    </source>
</evidence>
<feature type="domain" description="NADH:quinone oxidoreductase/Mrp antiporter transmembrane" evidence="20">
    <location>
        <begin position="136"/>
        <end position="427"/>
    </location>
</feature>
<feature type="transmembrane region" description="Helical" evidence="19">
    <location>
        <begin position="172"/>
        <end position="192"/>
    </location>
</feature>
<dbReference type="PANTHER" id="PTHR42829">
    <property type="entry name" value="NADH-UBIQUINONE OXIDOREDUCTASE CHAIN 5"/>
    <property type="match status" value="1"/>
</dbReference>
<comment type="function">
    <text evidence="1">NDH-1 shuttles electrons from NADH, via FMN and iron-sulfur (Fe-S) centers, to quinones in the respiratory chain. The immediate electron acceptor for the enzyme in this species is believed to be ubiquinone. Couples the redox reaction to proton translocation (for every two electrons transferred, four hydrogen ions are translocated across the cytoplasmic membrane), and thus conserves the redox energy in a proton gradient.</text>
</comment>
<evidence type="ECO:0000256" key="19">
    <source>
        <dbReference type="SAM" id="Phobius"/>
    </source>
</evidence>
<feature type="transmembrane region" description="Helical" evidence="19">
    <location>
        <begin position="212"/>
        <end position="230"/>
    </location>
</feature>
<comment type="subcellular location">
    <subcellularLocation>
        <location evidence="2">Cell inner membrane</location>
        <topology evidence="2">Multi-pass membrane protein</topology>
    </subcellularLocation>
    <subcellularLocation>
        <location evidence="18">Membrane</location>
        <topology evidence="18">Multi-pass membrane protein</topology>
    </subcellularLocation>
</comment>
<evidence type="ECO:0000256" key="14">
    <source>
        <dbReference type="ARBA" id="ARBA00025811"/>
    </source>
</evidence>
<evidence type="ECO:0000256" key="1">
    <source>
        <dbReference type="ARBA" id="ARBA00002378"/>
    </source>
</evidence>
<feature type="transmembrane region" description="Helical" evidence="19">
    <location>
        <begin position="498"/>
        <end position="517"/>
    </location>
</feature>
<dbReference type="AlphaFoldDB" id="A0A2S3X2T5"/>
<dbReference type="GO" id="GO:0008137">
    <property type="term" value="F:NADH dehydrogenase (ubiquinone) activity"/>
    <property type="evidence" value="ECO:0007669"/>
    <property type="project" value="InterPro"/>
</dbReference>
<proteinExistence type="inferred from homology"/>
<reference evidence="22 23" key="2">
    <citation type="submission" date="2018-03" db="EMBL/GenBank/DDBJ databases">
        <title>Draft genome of Pseudomonas putida strain KH-21-114.</title>
        <authorList>
            <person name="Yoshizawa S."/>
            <person name="Khan N.H."/>
            <person name="Nishimura M."/>
            <person name="Chiura H.X."/>
            <person name="Ogura Y."/>
            <person name="Hayashi T."/>
            <person name="Kogure K."/>
        </authorList>
    </citation>
    <scope>NUCLEOTIDE SEQUENCE [LARGE SCALE GENOMIC DNA]</scope>
    <source>
        <strain evidence="22 23">KH-21-114</strain>
    </source>
</reference>
<feature type="transmembrane region" description="Helical" evidence="19">
    <location>
        <begin position="140"/>
        <end position="160"/>
    </location>
</feature>
<reference evidence="22 23" key="1">
    <citation type="submission" date="2016-08" db="EMBL/GenBank/DDBJ databases">
        <authorList>
            <person name="Seilhamer J.J."/>
        </authorList>
    </citation>
    <scope>NUCLEOTIDE SEQUENCE [LARGE SCALE GENOMIC DNA]</scope>
    <source>
        <strain evidence="22 23">KH-21-114</strain>
    </source>
</reference>
<accession>A0A2S3X2T5</accession>
<dbReference type="EMBL" id="MINH01000019">
    <property type="protein sequence ID" value="POG09901.1"/>
    <property type="molecule type" value="Genomic_DNA"/>
</dbReference>
<protein>
    <recommendedName>
        <fullName evidence="4">NADH-quinone oxidoreductase subunit L</fullName>
    </recommendedName>
    <alternativeName>
        <fullName evidence="15">NADH dehydrogenase I subunit L</fullName>
    </alternativeName>
    <alternativeName>
        <fullName evidence="16">NDH-1 subunit L</fullName>
    </alternativeName>
</protein>
<feature type="transmembrane region" description="Helical" evidence="19">
    <location>
        <begin position="529"/>
        <end position="548"/>
    </location>
</feature>
<dbReference type="GO" id="GO:0005886">
    <property type="term" value="C:plasma membrane"/>
    <property type="evidence" value="ECO:0007669"/>
    <property type="project" value="UniProtKB-SubCell"/>
</dbReference>
<keyword evidence="13 19" id="KW-0472">Membrane</keyword>
<feature type="transmembrane region" description="Helical" evidence="19">
    <location>
        <begin position="596"/>
        <end position="616"/>
    </location>
</feature>
<dbReference type="Proteomes" id="UP000237230">
    <property type="component" value="Unassembled WGS sequence"/>
</dbReference>
<evidence type="ECO:0000256" key="10">
    <source>
        <dbReference type="ARBA" id="ARBA00022989"/>
    </source>
</evidence>
<feature type="transmembrane region" description="Helical" evidence="19">
    <location>
        <begin position="416"/>
        <end position="436"/>
    </location>
</feature>
<evidence type="ECO:0000256" key="12">
    <source>
        <dbReference type="ARBA" id="ARBA00023075"/>
    </source>
</evidence>
<dbReference type="PRINTS" id="PR01435">
    <property type="entry name" value="NPOXDRDTASE5"/>
</dbReference>
<dbReference type="Gene3D" id="1.20.5.2700">
    <property type="match status" value="1"/>
</dbReference>
<keyword evidence="8" id="KW-0874">Quinone</keyword>
<dbReference type="InterPro" id="IPR001750">
    <property type="entry name" value="ND/Mrp_TM"/>
</dbReference>
<evidence type="ECO:0000256" key="15">
    <source>
        <dbReference type="ARBA" id="ARBA00031571"/>
    </source>
</evidence>
<organism evidence="22 23">
    <name type="scientific">Pseudomonas putida</name>
    <name type="common">Arthrobacter siderocapsulatus</name>
    <dbReference type="NCBI Taxonomy" id="303"/>
    <lineage>
        <taxon>Bacteria</taxon>
        <taxon>Pseudomonadati</taxon>
        <taxon>Pseudomonadota</taxon>
        <taxon>Gammaproteobacteria</taxon>
        <taxon>Pseudomonadales</taxon>
        <taxon>Pseudomonadaceae</taxon>
        <taxon>Pseudomonas</taxon>
    </lineage>
</organism>
<feature type="transmembrane region" description="Helical" evidence="19">
    <location>
        <begin position="251"/>
        <end position="269"/>
    </location>
</feature>
<gene>
    <name evidence="22" type="ORF">BGP84_09210</name>
</gene>
<evidence type="ECO:0000256" key="13">
    <source>
        <dbReference type="ARBA" id="ARBA00023136"/>
    </source>
</evidence>
<feature type="transmembrane region" description="Helical" evidence="19">
    <location>
        <begin position="89"/>
        <end position="108"/>
    </location>
</feature>
<feature type="transmembrane region" description="Helical" evidence="19">
    <location>
        <begin position="456"/>
        <end position="478"/>
    </location>
</feature>